<keyword evidence="2 3" id="KW-0040">ANK repeat</keyword>
<name>A0A2P1P9E6_9RICK</name>
<dbReference type="InterPro" id="IPR050745">
    <property type="entry name" value="Multifunctional_regulatory"/>
</dbReference>
<protein>
    <submittedName>
        <fullName evidence="4">Uncharacterized protein</fullName>
    </submittedName>
</protein>
<evidence type="ECO:0000313" key="4">
    <source>
        <dbReference type="EMBL" id="AVP87889.1"/>
    </source>
</evidence>
<proteinExistence type="predicted"/>
<dbReference type="PANTHER" id="PTHR24189:SF50">
    <property type="entry name" value="ANKYRIN REPEAT AND SOCS BOX PROTEIN 2"/>
    <property type="match status" value="1"/>
</dbReference>
<dbReference type="InterPro" id="IPR002110">
    <property type="entry name" value="Ankyrin_rpt"/>
</dbReference>
<dbReference type="InterPro" id="IPR036770">
    <property type="entry name" value="Ankyrin_rpt-contain_sf"/>
</dbReference>
<dbReference type="Proteomes" id="UP000241762">
    <property type="component" value="Chromosome"/>
</dbReference>
<dbReference type="SUPFAM" id="SSF48403">
    <property type="entry name" value="Ankyrin repeat"/>
    <property type="match status" value="1"/>
</dbReference>
<evidence type="ECO:0000256" key="1">
    <source>
        <dbReference type="ARBA" id="ARBA00022737"/>
    </source>
</evidence>
<dbReference type="SMART" id="SM00248">
    <property type="entry name" value="ANK"/>
    <property type="match status" value="2"/>
</dbReference>
<evidence type="ECO:0000256" key="3">
    <source>
        <dbReference type="PROSITE-ProRule" id="PRU00023"/>
    </source>
</evidence>
<dbReference type="EMBL" id="CP027845">
    <property type="protein sequence ID" value="AVP87889.1"/>
    <property type="molecule type" value="Genomic_DNA"/>
</dbReference>
<keyword evidence="5" id="KW-1185">Reference proteome</keyword>
<gene>
    <name evidence="4" type="ORF">phytr_9610</name>
</gene>
<dbReference type="PROSITE" id="PS50088">
    <property type="entry name" value="ANK_REPEAT"/>
    <property type="match status" value="1"/>
</dbReference>
<dbReference type="Gene3D" id="1.25.40.20">
    <property type="entry name" value="Ankyrin repeat-containing domain"/>
    <property type="match status" value="1"/>
</dbReference>
<sequence length="296" mass="33404">MDNNMKIEDMERYFTTLGPDQDLLRLASYDKPELIKELVENRSADVNAKSKPSETTPLHETIIGEEEFGKTSVEIMKYLISKGADINALNSKGQTPLDLAAEKFGFLCMGELLLHKAEPNTRDIALLKTIASQNYGGGKNVIAQIQNIDTLRNKVLELEENDKKYDLLDKLASQETRLTQKLPEYLSKKIQEGYENKQQNLQYLSHVSEMLAKGIESLKNLPSEEIDKASPEEKQDFEERLDLMQKYLEAYSESIRILKAEKITTEAINDLTDVTGDLSHEGVEKLTIGGTDTEEA</sequence>
<evidence type="ECO:0000313" key="5">
    <source>
        <dbReference type="Proteomes" id="UP000241762"/>
    </source>
</evidence>
<accession>A0A2P1P9E6</accession>
<dbReference type="AlphaFoldDB" id="A0A2P1P9E6"/>
<dbReference type="Pfam" id="PF12796">
    <property type="entry name" value="Ank_2"/>
    <property type="match status" value="1"/>
</dbReference>
<feature type="repeat" description="ANK" evidence="3">
    <location>
        <begin position="53"/>
        <end position="91"/>
    </location>
</feature>
<dbReference type="PANTHER" id="PTHR24189">
    <property type="entry name" value="MYOTROPHIN"/>
    <property type="match status" value="1"/>
</dbReference>
<reference evidence="4 5" key="1">
    <citation type="submission" date="2018-03" db="EMBL/GenBank/DDBJ databases">
        <title>A gene transfer event suggests a long-term partnership between eustigmatophyte algae and a novel lineage of endosymbiotic bacteria.</title>
        <authorList>
            <person name="Yurchenko T."/>
            <person name="Sevcikova T."/>
            <person name="Pribyl P."/>
            <person name="El Karkouri K."/>
            <person name="Klimes V."/>
            <person name="Amaral R."/>
            <person name="Zbrankova V."/>
            <person name="Kim E."/>
            <person name="Raoult D."/>
            <person name="Santos L.M.A."/>
            <person name="Elias M."/>
        </authorList>
    </citation>
    <scope>NUCLEOTIDE SEQUENCE [LARGE SCALE GENOMIC DNA]</scope>
    <source>
        <strain evidence="4">CCALA 838</strain>
    </source>
</reference>
<dbReference type="KEGG" id="ptc:phytr_9610"/>
<organism evidence="4 5">
    <name type="scientific">Candidatus Phycorickettsia trachydisci</name>
    <dbReference type="NCBI Taxonomy" id="2115978"/>
    <lineage>
        <taxon>Bacteria</taxon>
        <taxon>Pseudomonadati</taxon>
        <taxon>Pseudomonadota</taxon>
        <taxon>Alphaproteobacteria</taxon>
        <taxon>Rickettsiales</taxon>
        <taxon>Rickettsiaceae</taxon>
        <taxon>Candidatus Phycorickettsia</taxon>
    </lineage>
</organism>
<evidence type="ECO:0000256" key="2">
    <source>
        <dbReference type="ARBA" id="ARBA00023043"/>
    </source>
</evidence>
<keyword evidence="1" id="KW-0677">Repeat</keyword>